<feature type="transmembrane region" description="Helical" evidence="1">
    <location>
        <begin position="46"/>
        <end position="64"/>
    </location>
</feature>
<evidence type="ECO:0000313" key="3">
    <source>
        <dbReference type="EMBL" id="OPB48962.1"/>
    </source>
</evidence>
<keyword evidence="1" id="KW-0812">Transmembrane</keyword>
<name>A0A1T3D957_9FLAO</name>
<evidence type="ECO:0000256" key="1">
    <source>
        <dbReference type="SAM" id="Phobius"/>
    </source>
</evidence>
<reference evidence="2 4" key="1">
    <citation type="submission" date="2016-02" db="EMBL/GenBank/DDBJ databases">
        <authorList>
            <person name="Nicholson A.C."/>
            <person name="Humrighouse B.W."/>
            <person name="Loparev V."/>
            <person name="Emery B."/>
            <person name="Graziano J."/>
            <person name="McQuiston J.R."/>
        </authorList>
    </citation>
    <scope>NUCLEOTIDE SEQUENCE [LARGE SCALE GENOMIC DNA]</scope>
    <source>
        <strain evidence="2 4">E6809</strain>
    </source>
</reference>
<feature type="transmembrane region" description="Helical" evidence="1">
    <location>
        <begin position="96"/>
        <end position="114"/>
    </location>
</feature>
<protein>
    <recommendedName>
        <fullName evidence="5">DUF304 domain-containing protein</fullName>
    </recommendedName>
</protein>
<reference evidence="3" key="2">
    <citation type="submission" date="2016-06" db="EMBL/GenBank/DDBJ databases">
        <authorList>
            <person name="Nicholson A.C."/>
        </authorList>
    </citation>
    <scope>NUCLEOTIDE SEQUENCE [LARGE SCALE GENOMIC DNA]</scope>
    <source>
        <strain evidence="3">E6809</strain>
    </source>
</reference>
<dbReference type="AlphaFoldDB" id="A0A1T3D957"/>
<feature type="transmembrane region" description="Helical" evidence="1">
    <location>
        <begin position="20"/>
        <end position="39"/>
    </location>
</feature>
<dbReference type="EMBL" id="MAHS01000010">
    <property type="protein sequence ID" value="OPB48962.1"/>
    <property type="molecule type" value="Genomic_DNA"/>
</dbReference>
<sequence length="153" mass="17658">MSAYKHLKNDGSGYLVKQYPSLQQIIILAWVLIGFVLIINTSYFKTGIVIFVLSLLLAILTFRGPRVYVDPYTKIISVKHGFGQNQYDLKDFEGFGIQRFMLMGFIPIGSYLYANFKDLPKIKRPAMSQSFGKKRMQEVYNELEELINNKNTQ</sequence>
<dbReference type="Proteomes" id="UP000189738">
    <property type="component" value="Chromosome"/>
</dbReference>
<evidence type="ECO:0000313" key="2">
    <source>
        <dbReference type="EMBL" id="AQX49226.1"/>
    </source>
</evidence>
<dbReference type="EMBL" id="CP014339">
    <property type="protein sequence ID" value="AQX49226.1"/>
    <property type="molecule type" value="Genomic_DNA"/>
</dbReference>
<dbReference type="RefSeq" id="WP_078411554.1">
    <property type="nucleotide sequence ID" value="NZ_BQKS01000010.1"/>
</dbReference>
<keyword evidence="1" id="KW-0472">Membrane</keyword>
<proteinExistence type="predicted"/>
<keyword evidence="1" id="KW-1133">Transmembrane helix</keyword>
<evidence type="ECO:0000313" key="4">
    <source>
        <dbReference type="Proteomes" id="UP000189738"/>
    </source>
</evidence>
<accession>A0A1T3D957</accession>
<organism evidence="3">
    <name type="scientific">Elizabethkingia anophelis</name>
    <dbReference type="NCBI Taxonomy" id="1117645"/>
    <lineage>
        <taxon>Bacteria</taxon>
        <taxon>Pseudomonadati</taxon>
        <taxon>Bacteroidota</taxon>
        <taxon>Flavobacteriia</taxon>
        <taxon>Flavobacteriales</taxon>
        <taxon>Weeksellaceae</taxon>
        <taxon>Elizabethkingia</taxon>
    </lineage>
</organism>
<evidence type="ECO:0008006" key="5">
    <source>
        <dbReference type="Google" id="ProtNLM"/>
    </source>
</evidence>
<gene>
    <name evidence="2" type="ORF">AYC66_00345</name>
    <name evidence="3" type="ORF">BAY09_02675</name>
</gene>